<dbReference type="EMBL" id="CP042239">
    <property type="protein sequence ID" value="QDX24871.1"/>
    <property type="molecule type" value="Genomic_DNA"/>
</dbReference>
<dbReference type="Proteomes" id="UP000318055">
    <property type="component" value="Chromosome"/>
</dbReference>
<name>A0A518RBY2_9SPHN</name>
<evidence type="ECO:0000313" key="1">
    <source>
        <dbReference type="EMBL" id="QDX24871.1"/>
    </source>
</evidence>
<reference evidence="1 2" key="1">
    <citation type="submission" date="2019-07" db="EMBL/GenBank/DDBJ databases">
        <title>Sphingomonas alkalisoli sp. nov., isolated from rhizosphere soil of Suaedae salsa.</title>
        <authorList>
            <person name="Zhang H."/>
            <person name="Xu L."/>
            <person name="Zhang J.-X."/>
            <person name="Sun J.-Q."/>
        </authorList>
    </citation>
    <scope>NUCLEOTIDE SEQUENCE [LARGE SCALE GENOMIC DNA]</scope>
    <source>
        <strain evidence="1 2">XS-10</strain>
    </source>
</reference>
<sequence length="149" mass="16137">MLAKLSIARETGCVRIGDLAVLGSRHHKSAVEQAVGPLVIGSRDHGNGYEWLDLGGMTFGGEQAALSLCFSSGLLEAISWNVQLPDAPMESGWPTKEAIDSEVSFVRGVLLQEMGIELGSQPWGELWSHFDPRGFMASSGLRYHRSPNI</sequence>
<dbReference type="KEGG" id="ssua:FPZ54_01720"/>
<dbReference type="AlphaFoldDB" id="A0A518RBY2"/>
<keyword evidence="2" id="KW-1185">Reference proteome</keyword>
<accession>A0A518RBY2</accession>
<dbReference type="OrthoDB" id="9156517at2"/>
<dbReference type="RefSeq" id="WP_145844510.1">
    <property type="nucleotide sequence ID" value="NZ_CP042239.1"/>
</dbReference>
<protein>
    <submittedName>
        <fullName evidence="1">Uncharacterized protein</fullName>
    </submittedName>
</protein>
<gene>
    <name evidence="1" type="ORF">FPZ54_01720</name>
</gene>
<evidence type="ECO:0000313" key="2">
    <source>
        <dbReference type="Proteomes" id="UP000318055"/>
    </source>
</evidence>
<organism evidence="1 2">
    <name type="scientific">Sphingomonas suaedae</name>
    <dbReference type="NCBI Taxonomy" id="2599297"/>
    <lineage>
        <taxon>Bacteria</taxon>
        <taxon>Pseudomonadati</taxon>
        <taxon>Pseudomonadota</taxon>
        <taxon>Alphaproteobacteria</taxon>
        <taxon>Sphingomonadales</taxon>
        <taxon>Sphingomonadaceae</taxon>
        <taxon>Sphingomonas</taxon>
    </lineage>
</organism>
<proteinExistence type="predicted"/>